<keyword evidence="4" id="KW-1133">Transmembrane helix</keyword>
<keyword evidence="3" id="KW-0256">Endoplasmic reticulum</keyword>
<dbReference type="Pfam" id="PF11779">
    <property type="entry name" value="SPT_ssu-like"/>
    <property type="match status" value="1"/>
</dbReference>
<evidence type="ECO:0000256" key="2">
    <source>
        <dbReference type="ARBA" id="ARBA00022692"/>
    </source>
</evidence>
<gene>
    <name evidence="6" type="primary">A04p029110.1_BraROA</name>
    <name evidence="6" type="ORF">IGI04_016382</name>
</gene>
<sequence>GSELDMNWVQRKIYLYNVTFGLYMLDCSRTELLLFPLTFSFRFFGCNPDVVYSVQWISLLLGALQETSFLKPGHSYQCHGSMKTTWSSETCANKNTFVLLFLNLLLWYHI</sequence>
<keyword evidence="2" id="KW-0812">Transmembrane</keyword>
<proteinExistence type="predicted"/>
<evidence type="ECO:0000313" key="7">
    <source>
        <dbReference type="Proteomes" id="UP000823674"/>
    </source>
</evidence>
<evidence type="ECO:0000256" key="3">
    <source>
        <dbReference type="ARBA" id="ARBA00022824"/>
    </source>
</evidence>
<dbReference type="EMBL" id="JADBGQ010000004">
    <property type="protein sequence ID" value="KAG5401775.1"/>
    <property type="molecule type" value="Genomic_DNA"/>
</dbReference>
<keyword evidence="5" id="KW-0472">Membrane</keyword>
<evidence type="ECO:0000313" key="6">
    <source>
        <dbReference type="EMBL" id="KAG5401775.1"/>
    </source>
</evidence>
<reference evidence="6 7" key="1">
    <citation type="submission" date="2021-03" db="EMBL/GenBank/DDBJ databases">
        <authorList>
            <person name="King G.J."/>
            <person name="Bancroft I."/>
            <person name="Baten A."/>
            <person name="Bloomfield J."/>
            <person name="Borpatragohain P."/>
            <person name="He Z."/>
            <person name="Irish N."/>
            <person name="Irwin J."/>
            <person name="Liu K."/>
            <person name="Mauleon R.P."/>
            <person name="Moore J."/>
            <person name="Morris R."/>
            <person name="Ostergaard L."/>
            <person name="Wang B."/>
            <person name="Wells R."/>
        </authorList>
    </citation>
    <scope>NUCLEOTIDE SEQUENCE [LARGE SCALE GENOMIC DNA]</scope>
    <source>
        <strain evidence="6">R-o-18</strain>
        <tissue evidence="6">Leaf</tissue>
    </source>
</reference>
<comment type="caution">
    <text evidence="6">The sequence shown here is derived from an EMBL/GenBank/DDBJ whole genome shotgun (WGS) entry which is preliminary data.</text>
</comment>
<dbReference type="Proteomes" id="UP000823674">
    <property type="component" value="Chromosome A04"/>
</dbReference>
<evidence type="ECO:0000256" key="1">
    <source>
        <dbReference type="ARBA" id="ARBA00004477"/>
    </source>
</evidence>
<name>A0ABQ7MST2_BRACM</name>
<protein>
    <submittedName>
        <fullName evidence="6">Uncharacterized protein</fullName>
    </submittedName>
</protein>
<evidence type="ECO:0000256" key="4">
    <source>
        <dbReference type="ARBA" id="ARBA00022989"/>
    </source>
</evidence>
<evidence type="ECO:0000256" key="5">
    <source>
        <dbReference type="ARBA" id="ARBA00023136"/>
    </source>
</evidence>
<organism evidence="6 7">
    <name type="scientific">Brassica rapa subsp. trilocularis</name>
    <dbReference type="NCBI Taxonomy" id="1813537"/>
    <lineage>
        <taxon>Eukaryota</taxon>
        <taxon>Viridiplantae</taxon>
        <taxon>Streptophyta</taxon>
        <taxon>Embryophyta</taxon>
        <taxon>Tracheophyta</taxon>
        <taxon>Spermatophyta</taxon>
        <taxon>Magnoliopsida</taxon>
        <taxon>eudicotyledons</taxon>
        <taxon>Gunneridae</taxon>
        <taxon>Pentapetalae</taxon>
        <taxon>rosids</taxon>
        <taxon>malvids</taxon>
        <taxon>Brassicales</taxon>
        <taxon>Brassicaceae</taxon>
        <taxon>Brassiceae</taxon>
        <taxon>Brassica</taxon>
    </lineage>
</organism>
<dbReference type="InterPro" id="IPR024512">
    <property type="entry name" value="Ser_palmitoyltrfase_ssu-like"/>
</dbReference>
<accession>A0ABQ7MST2</accession>
<keyword evidence="7" id="KW-1185">Reference proteome</keyword>
<feature type="non-terminal residue" evidence="6">
    <location>
        <position position="1"/>
    </location>
</feature>
<comment type="subcellular location">
    <subcellularLocation>
        <location evidence="1">Endoplasmic reticulum membrane</location>
        <topology evidence="1">Multi-pass membrane protein</topology>
    </subcellularLocation>
</comment>